<comment type="similarity">
    <text evidence="2">In the central section; belongs to the CRISPR-associated helicase Cas3 family.</text>
</comment>
<gene>
    <name evidence="13" type="primary">cas3</name>
    <name evidence="13" type="ORF">ENO59_02795</name>
</gene>
<dbReference type="Gene3D" id="3.40.50.300">
    <property type="entry name" value="P-loop containing nucleotide triphosphate hydrolases"/>
    <property type="match status" value="2"/>
</dbReference>
<dbReference type="NCBIfam" id="TIGR01596">
    <property type="entry name" value="cas3_HD"/>
    <property type="match status" value="1"/>
</dbReference>
<dbReference type="SMART" id="SM00490">
    <property type="entry name" value="HELICc"/>
    <property type="match status" value="1"/>
</dbReference>
<dbReference type="InterPro" id="IPR011545">
    <property type="entry name" value="DEAD/DEAH_box_helicase_dom"/>
</dbReference>
<evidence type="ECO:0000256" key="4">
    <source>
        <dbReference type="ARBA" id="ARBA00022723"/>
    </source>
</evidence>
<dbReference type="GO" id="GO:0046872">
    <property type="term" value="F:metal ion binding"/>
    <property type="evidence" value="ECO:0007669"/>
    <property type="project" value="UniProtKB-KW"/>
</dbReference>
<dbReference type="GO" id="GO:0004518">
    <property type="term" value="F:nuclease activity"/>
    <property type="evidence" value="ECO:0007669"/>
    <property type="project" value="UniProtKB-KW"/>
</dbReference>
<organism evidence="13">
    <name type="scientific">Rhodothermus marinus</name>
    <name type="common">Rhodothermus obamensis</name>
    <dbReference type="NCBI Taxonomy" id="29549"/>
    <lineage>
        <taxon>Bacteria</taxon>
        <taxon>Pseudomonadati</taxon>
        <taxon>Rhodothermota</taxon>
        <taxon>Rhodothermia</taxon>
        <taxon>Rhodothermales</taxon>
        <taxon>Rhodothermaceae</taxon>
        <taxon>Rhodothermus</taxon>
    </lineage>
</organism>
<evidence type="ECO:0000256" key="8">
    <source>
        <dbReference type="ARBA" id="ARBA00022840"/>
    </source>
</evidence>
<evidence type="ECO:0000256" key="2">
    <source>
        <dbReference type="ARBA" id="ARBA00009046"/>
    </source>
</evidence>
<evidence type="ECO:0000256" key="5">
    <source>
        <dbReference type="ARBA" id="ARBA00022741"/>
    </source>
</evidence>
<dbReference type="InterPro" id="IPR006474">
    <property type="entry name" value="Helicase_Cas3_CRISPR-ass_core"/>
</dbReference>
<dbReference type="InterPro" id="IPR050079">
    <property type="entry name" value="DEAD_box_RNA_helicase"/>
</dbReference>
<dbReference type="InterPro" id="IPR027417">
    <property type="entry name" value="P-loop_NTPase"/>
</dbReference>
<sequence length="789" mass="90796">MNAESLKAKSIREGGESLPQHTRQVIRRLGELRHRMPDLEQKIELPGLWKALFAAAWIHDFGKAARGFQAMLNGGPKWSYRHEVLSLAFLPWVLKPDDPDYPLAAAAVAAHHRDYEVLARQYIEVLHPEDAGIEARWEEIDEERLKALAVWTTQEWPQTITSEGLDLPLPSKFDLLADIPRLIQEGPDRIRQGLRAYQEYYCKQWCPSGLGRRADPVRCRQALFVRGLLLQADRLASAQAPPLRTPVLDGLQRAMPQNPKDWYPHQHQAAKTRGSLLLAAPTGSGKTEAALLWAHRQLQEGRRGAVFYLLPYQASLNAMYQRFVQRYGLCRNDVGLVHSRAVQAIYRELAQEEYEARKAYQKAIFRKNLGRLHQQPVLLATPYQLLRAAFRLPGYEGQWAMLHGAHLVVDEVHGYEPIRLGLLLGLFETLRQRFEVRLAVMTATMPSWLRTLLEKVLEVPLLQADAALYHRFCRHRLFIRDGRLNDEAILAEIARRVRAGEAVLVVTNLVAAAQEIAVRLAEQLRFHWKETCDPEHDPVLLVHSRYTAEDRLRRERALLQRLEKPRREGFVVVATQVVEVSLDVDFDTLYTEPAPLEALVQRFGRVNRRRREPERPVFVTAEPIDWKWPYHQETLMRRTVEHLTAYHETLIDEAKLTSWLDEVYAPEINRLLQEVNRGRSSFNDVAGPERLVAFKSDPSLEDEFDALFDGYEVLPRPLQAAFLQRIEAGALVEAYSLLVPVSRGRFHAWRERSALTRLEEHQVWVAHAAYDSCWGLRPEAEEAAEVYML</sequence>
<keyword evidence="3" id="KW-0540">Nuclease</keyword>
<evidence type="ECO:0000313" key="13">
    <source>
        <dbReference type="EMBL" id="HER95435.1"/>
    </source>
</evidence>
<dbReference type="NCBIfam" id="TIGR01587">
    <property type="entry name" value="cas3_core"/>
    <property type="match status" value="1"/>
</dbReference>
<proteinExistence type="inferred from homology"/>
<dbReference type="PROSITE" id="PS51192">
    <property type="entry name" value="HELICASE_ATP_BIND_1"/>
    <property type="match status" value="1"/>
</dbReference>
<evidence type="ECO:0000256" key="1">
    <source>
        <dbReference type="ARBA" id="ARBA00006847"/>
    </source>
</evidence>
<dbReference type="GO" id="GO:0005524">
    <property type="term" value="F:ATP binding"/>
    <property type="evidence" value="ECO:0007669"/>
    <property type="project" value="UniProtKB-KW"/>
</dbReference>
<evidence type="ECO:0000256" key="10">
    <source>
        <dbReference type="ARBA" id="ARBA00038437"/>
    </source>
</evidence>
<dbReference type="Pfam" id="PF18019">
    <property type="entry name" value="Cas3_HD"/>
    <property type="match status" value="1"/>
</dbReference>
<dbReference type="CDD" id="cd09641">
    <property type="entry name" value="Cas3''_I"/>
    <property type="match status" value="1"/>
</dbReference>
<feature type="domain" description="Helicase ATP-binding" evidence="11">
    <location>
        <begin position="267"/>
        <end position="463"/>
    </location>
</feature>
<dbReference type="GO" id="GO:0003676">
    <property type="term" value="F:nucleic acid binding"/>
    <property type="evidence" value="ECO:0007669"/>
    <property type="project" value="InterPro"/>
</dbReference>
<dbReference type="SMART" id="SM00487">
    <property type="entry name" value="DEXDc"/>
    <property type="match status" value="1"/>
</dbReference>
<dbReference type="GO" id="GO:0051607">
    <property type="term" value="P:defense response to virus"/>
    <property type="evidence" value="ECO:0007669"/>
    <property type="project" value="UniProtKB-KW"/>
</dbReference>
<dbReference type="Pfam" id="PF00270">
    <property type="entry name" value="DEAD"/>
    <property type="match status" value="1"/>
</dbReference>
<comment type="caution">
    <text evidence="13">The sequence shown here is derived from an EMBL/GenBank/DDBJ whole genome shotgun (WGS) entry which is preliminary data.</text>
</comment>
<comment type="similarity">
    <text evidence="1">In the N-terminal section; belongs to the CRISPR-associated nuclease Cas3-HD family.</text>
</comment>
<dbReference type="PROSITE" id="PS51643">
    <property type="entry name" value="HD_CAS3"/>
    <property type="match status" value="1"/>
</dbReference>
<evidence type="ECO:0000259" key="12">
    <source>
        <dbReference type="PROSITE" id="PS51643"/>
    </source>
</evidence>
<keyword evidence="6" id="KW-0378">Hydrolase</keyword>
<reference evidence="13" key="1">
    <citation type="journal article" date="2020" name="mSystems">
        <title>Genome- and Community-Level Interaction Insights into Carbon Utilization and Element Cycling Functions of Hydrothermarchaeota in Hydrothermal Sediment.</title>
        <authorList>
            <person name="Zhou Z."/>
            <person name="Liu Y."/>
            <person name="Xu W."/>
            <person name="Pan J."/>
            <person name="Luo Z.H."/>
            <person name="Li M."/>
        </authorList>
    </citation>
    <scope>NUCLEOTIDE SEQUENCE [LARGE SCALE GENOMIC DNA]</scope>
    <source>
        <strain evidence="13">SpSt-143</strain>
    </source>
</reference>
<dbReference type="InterPro" id="IPR006483">
    <property type="entry name" value="CRISPR-assoc_Cas3_HD"/>
</dbReference>
<evidence type="ECO:0000256" key="9">
    <source>
        <dbReference type="ARBA" id="ARBA00023118"/>
    </source>
</evidence>
<dbReference type="Gene3D" id="1.10.3210.30">
    <property type="match status" value="1"/>
</dbReference>
<evidence type="ECO:0000259" key="11">
    <source>
        <dbReference type="PROSITE" id="PS51192"/>
    </source>
</evidence>
<dbReference type="GO" id="GO:0016787">
    <property type="term" value="F:hydrolase activity"/>
    <property type="evidence" value="ECO:0007669"/>
    <property type="project" value="UniProtKB-KW"/>
</dbReference>
<dbReference type="PANTHER" id="PTHR47959:SF16">
    <property type="entry name" value="CRISPR-ASSOCIATED NUCLEASE_HELICASE CAS3-RELATED"/>
    <property type="match status" value="1"/>
</dbReference>
<dbReference type="InterPro" id="IPR014001">
    <property type="entry name" value="Helicase_ATP-bd"/>
</dbReference>
<keyword evidence="4" id="KW-0479">Metal-binding</keyword>
<dbReference type="InterPro" id="IPR038257">
    <property type="entry name" value="CRISPR-assoc_Cas3_HD_sf"/>
</dbReference>
<evidence type="ECO:0000256" key="7">
    <source>
        <dbReference type="ARBA" id="ARBA00022806"/>
    </source>
</evidence>
<evidence type="ECO:0000256" key="3">
    <source>
        <dbReference type="ARBA" id="ARBA00022722"/>
    </source>
</evidence>
<keyword evidence="7" id="KW-0347">Helicase</keyword>
<dbReference type="SUPFAM" id="SSF52540">
    <property type="entry name" value="P-loop containing nucleoside triphosphate hydrolases"/>
    <property type="match status" value="1"/>
</dbReference>
<dbReference type="GO" id="GO:0005829">
    <property type="term" value="C:cytosol"/>
    <property type="evidence" value="ECO:0007669"/>
    <property type="project" value="TreeGrafter"/>
</dbReference>
<comment type="similarity">
    <text evidence="10">Belongs to the DEAD box helicase family.</text>
</comment>
<feature type="domain" description="HD Cas3-type" evidence="12">
    <location>
        <begin position="11"/>
        <end position="182"/>
    </location>
</feature>
<dbReference type="AlphaFoldDB" id="A0A7V2F6L6"/>
<name>A0A7V2F6L6_RHOMR</name>
<dbReference type="EMBL" id="DSGB01000003">
    <property type="protein sequence ID" value="HER95435.1"/>
    <property type="molecule type" value="Genomic_DNA"/>
</dbReference>
<dbReference type="PANTHER" id="PTHR47959">
    <property type="entry name" value="ATP-DEPENDENT RNA HELICASE RHLE-RELATED"/>
    <property type="match status" value="1"/>
</dbReference>
<keyword evidence="9" id="KW-0051">Antiviral defense</keyword>
<protein>
    <submittedName>
        <fullName evidence="13">CRISPR-associated helicase Cas3</fullName>
    </submittedName>
</protein>
<dbReference type="GO" id="GO:0003724">
    <property type="term" value="F:RNA helicase activity"/>
    <property type="evidence" value="ECO:0007669"/>
    <property type="project" value="TreeGrafter"/>
</dbReference>
<keyword evidence="8" id="KW-0067">ATP-binding</keyword>
<dbReference type="Pfam" id="PF22590">
    <property type="entry name" value="Cas3-like_C_2"/>
    <property type="match status" value="1"/>
</dbReference>
<dbReference type="InterPro" id="IPR054712">
    <property type="entry name" value="Cas3-like_dom"/>
</dbReference>
<evidence type="ECO:0000256" key="6">
    <source>
        <dbReference type="ARBA" id="ARBA00022801"/>
    </source>
</evidence>
<accession>A0A7V2F6L6</accession>
<dbReference type="InterPro" id="IPR001650">
    <property type="entry name" value="Helicase_C-like"/>
</dbReference>
<keyword evidence="5" id="KW-0547">Nucleotide-binding</keyword>